<evidence type="ECO:0000256" key="8">
    <source>
        <dbReference type="ARBA" id="ARBA00031737"/>
    </source>
</evidence>
<feature type="region of interest" description="Disordered" evidence="9">
    <location>
        <begin position="49"/>
        <end position="80"/>
    </location>
</feature>
<comment type="similarity">
    <text evidence="2">Belongs to the DivIVA family.</text>
</comment>
<comment type="caution">
    <text evidence="10">The sequence shown here is derived from an EMBL/GenBank/DDBJ whole genome shotgun (WGS) entry which is preliminary data.</text>
</comment>
<comment type="subcellular location">
    <subcellularLocation>
        <location evidence="1">Cytoplasm</location>
    </subcellularLocation>
</comment>
<evidence type="ECO:0000313" key="11">
    <source>
        <dbReference type="Proteomes" id="UP000270616"/>
    </source>
</evidence>
<keyword evidence="7" id="KW-0131">Cell cycle</keyword>
<evidence type="ECO:0000256" key="6">
    <source>
        <dbReference type="ARBA" id="ARBA00023054"/>
    </source>
</evidence>
<sequence>MALTPEDVINKRFQPTKFREGYDQDEVDDFLDEIVVELRRLNQENSDLRQQLETGTGAVADDSTAQTTTEETAPAVETEEEVAQPIVAEDAAGAAGEPVDRATAPGAGDAQSAAGVLVMAQRLHDEYVAKGQAEHDRLTADGQSEYDRLLSEAQRSKDEVLTSLESERGALQEKVDHLRGFEQTYRVKLKEFISGQLNDIDAAPPVEDDVAAIVGELPADEPQVQGATDAAPQAVTDADSAADEGNPEGTSGQNSAS</sequence>
<evidence type="ECO:0000256" key="3">
    <source>
        <dbReference type="ARBA" id="ARBA00018787"/>
    </source>
</evidence>
<feature type="region of interest" description="Disordered" evidence="9">
    <location>
        <begin position="216"/>
        <end position="257"/>
    </location>
</feature>
<dbReference type="Proteomes" id="UP000270616">
    <property type="component" value="Unassembled WGS sequence"/>
</dbReference>
<evidence type="ECO:0000256" key="5">
    <source>
        <dbReference type="ARBA" id="ARBA00022618"/>
    </source>
</evidence>
<dbReference type="GO" id="GO:0051301">
    <property type="term" value="P:cell division"/>
    <property type="evidence" value="ECO:0007669"/>
    <property type="project" value="UniProtKB-KW"/>
</dbReference>
<evidence type="ECO:0000256" key="9">
    <source>
        <dbReference type="SAM" id="MobiDB-lite"/>
    </source>
</evidence>
<feature type="compositionally biased region" description="Low complexity" evidence="9">
    <location>
        <begin position="64"/>
        <end position="76"/>
    </location>
</feature>
<dbReference type="NCBIfam" id="TIGR03544">
    <property type="entry name" value="DivI1A_domain"/>
    <property type="match status" value="1"/>
</dbReference>
<keyword evidence="6" id="KW-0175">Coiled coil</keyword>
<dbReference type="GO" id="GO:0005737">
    <property type="term" value="C:cytoplasm"/>
    <property type="evidence" value="ECO:0007669"/>
    <property type="project" value="UniProtKB-SubCell"/>
</dbReference>
<reference evidence="10 11" key="1">
    <citation type="submission" date="2018-10" db="EMBL/GenBank/DDBJ databases">
        <title>Kocuria sp. M5W7-7, whole genome shotgun sequence.</title>
        <authorList>
            <person name="Tuo L."/>
        </authorList>
    </citation>
    <scope>NUCLEOTIDE SEQUENCE [LARGE SCALE GENOMIC DNA]</scope>
    <source>
        <strain evidence="10 11">M5W7-7</strain>
    </source>
</reference>
<dbReference type="RefSeq" id="WP_123824567.1">
    <property type="nucleotide sequence ID" value="NZ_RKMF01000004.1"/>
</dbReference>
<evidence type="ECO:0000256" key="1">
    <source>
        <dbReference type="ARBA" id="ARBA00004496"/>
    </source>
</evidence>
<feature type="compositionally biased region" description="Polar residues" evidence="9">
    <location>
        <begin position="248"/>
        <end position="257"/>
    </location>
</feature>
<dbReference type="PANTHER" id="PTHR35794:SF2">
    <property type="entry name" value="CELL DIVISION PROTEIN DIVIVA"/>
    <property type="match status" value="1"/>
</dbReference>
<accession>A0A3N3ZRM5</accession>
<dbReference type="InterPro" id="IPR007793">
    <property type="entry name" value="DivIVA_fam"/>
</dbReference>
<evidence type="ECO:0000256" key="7">
    <source>
        <dbReference type="ARBA" id="ARBA00023306"/>
    </source>
</evidence>
<organism evidence="10 11">
    <name type="scientific">Kocuria soli</name>
    <dbReference type="NCBI Taxonomy" id="2485125"/>
    <lineage>
        <taxon>Bacteria</taxon>
        <taxon>Bacillati</taxon>
        <taxon>Actinomycetota</taxon>
        <taxon>Actinomycetes</taxon>
        <taxon>Micrococcales</taxon>
        <taxon>Micrococcaceae</taxon>
        <taxon>Kocuria</taxon>
    </lineage>
</organism>
<dbReference type="Pfam" id="PF05103">
    <property type="entry name" value="DivIVA"/>
    <property type="match status" value="1"/>
</dbReference>
<evidence type="ECO:0000256" key="4">
    <source>
        <dbReference type="ARBA" id="ARBA00022490"/>
    </source>
</evidence>
<keyword evidence="5" id="KW-0132">Cell division</keyword>
<name>A0A3N3ZRM5_9MICC</name>
<dbReference type="PANTHER" id="PTHR35794">
    <property type="entry name" value="CELL DIVISION PROTEIN DIVIVA"/>
    <property type="match status" value="1"/>
</dbReference>
<dbReference type="EMBL" id="RKMF01000004">
    <property type="protein sequence ID" value="ROZ63986.1"/>
    <property type="molecule type" value="Genomic_DNA"/>
</dbReference>
<dbReference type="OrthoDB" id="9815492at2"/>
<gene>
    <name evidence="10" type="ORF">EDL96_04165</name>
</gene>
<dbReference type="InterPro" id="IPR019933">
    <property type="entry name" value="DivIVA_domain"/>
</dbReference>
<evidence type="ECO:0000256" key="2">
    <source>
        <dbReference type="ARBA" id="ARBA00009008"/>
    </source>
</evidence>
<keyword evidence="11" id="KW-1185">Reference proteome</keyword>
<evidence type="ECO:0000313" key="10">
    <source>
        <dbReference type="EMBL" id="ROZ63986.1"/>
    </source>
</evidence>
<dbReference type="AlphaFoldDB" id="A0A3N3ZRM5"/>
<dbReference type="Gene3D" id="6.10.250.660">
    <property type="match status" value="1"/>
</dbReference>
<keyword evidence="4" id="KW-0963">Cytoplasm</keyword>
<protein>
    <recommendedName>
        <fullName evidence="3">Cell wall synthesis protein Wag31</fullName>
    </recommendedName>
    <alternativeName>
        <fullName evidence="8">Antigen 84</fullName>
    </alternativeName>
</protein>
<proteinExistence type="inferred from homology"/>